<keyword evidence="4" id="KW-1185">Reference proteome</keyword>
<evidence type="ECO:0000313" key="2">
    <source>
        <dbReference type="EMBL" id="CDQ10186.1"/>
    </source>
</evidence>
<dbReference type="InterPro" id="IPR036388">
    <property type="entry name" value="WH-like_DNA-bd_sf"/>
</dbReference>
<name>A0A060UPH2_9PROT</name>
<reference evidence="2" key="2">
    <citation type="submission" date="2014-07" db="EMBL/GenBank/DDBJ databases">
        <title>Initial genome analysis of the psychrotolerant acidophile Acidithiobacillus ferrivorans CF27: insights into iron and sulfur oxidation pathways and into biofilm formation.</title>
        <authorList>
            <person name="Talla E."/>
            <person name="Hedrich S."/>
            <person name="Mangenot S."/>
            <person name="Ji B."/>
            <person name="Johnson D.B."/>
            <person name="Barbe V."/>
            <person name="Bonnefoy V."/>
        </authorList>
    </citation>
    <scope>NUCLEOTIDE SEQUENCE [LARGE SCALE GENOMIC DNA]</scope>
    <source>
        <strain evidence="2">CF27</strain>
    </source>
</reference>
<protein>
    <recommendedName>
        <fullName evidence="1">Helix-turn-helix domain-containing protein</fullName>
    </recommendedName>
</protein>
<proteinExistence type="predicted"/>
<evidence type="ECO:0000259" key="1">
    <source>
        <dbReference type="Pfam" id="PF12728"/>
    </source>
</evidence>
<dbReference type="Proteomes" id="UP000193925">
    <property type="component" value="Chromosome AFERRI"/>
</dbReference>
<organism evidence="2">
    <name type="scientific">Acidithiobacillus ferrivorans</name>
    <dbReference type="NCBI Taxonomy" id="160808"/>
    <lineage>
        <taxon>Bacteria</taxon>
        <taxon>Pseudomonadati</taxon>
        <taxon>Pseudomonadota</taxon>
        <taxon>Acidithiobacillia</taxon>
        <taxon>Acidithiobacillales</taxon>
        <taxon>Acidithiobacillaceae</taxon>
        <taxon>Acidithiobacillus</taxon>
    </lineage>
</organism>
<gene>
    <name evidence="3" type="ORF">AFERRI_10178</name>
    <name evidence="2" type="ORF">AFERRI_40138</name>
</gene>
<dbReference type="Pfam" id="PF12728">
    <property type="entry name" value="HTH_17"/>
    <property type="match status" value="1"/>
</dbReference>
<dbReference type="EMBL" id="CCCS020000034">
    <property type="protein sequence ID" value="CDQ10186.1"/>
    <property type="molecule type" value="Genomic_DNA"/>
</dbReference>
<evidence type="ECO:0000313" key="4">
    <source>
        <dbReference type="Proteomes" id="UP000193925"/>
    </source>
</evidence>
<reference evidence="3 4" key="3">
    <citation type="submission" date="2017-03" db="EMBL/GenBank/DDBJ databases">
        <authorList>
            <person name="Regsiter A."/>
            <person name="William W."/>
        </authorList>
    </citation>
    <scope>NUCLEOTIDE SEQUENCE [LARGE SCALE GENOMIC DNA]</scope>
    <source>
        <strain evidence="3">PRJEB5721</strain>
    </source>
</reference>
<dbReference type="RefSeq" id="WP_081919370.1">
    <property type="nucleotide sequence ID" value="NZ_CCCS020000034.1"/>
</dbReference>
<dbReference type="EMBL" id="LT841305">
    <property type="protein sequence ID" value="SMH64145.1"/>
    <property type="molecule type" value="Genomic_DNA"/>
</dbReference>
<dbReference type="AlphaFoldDB" id="A0A060UPH2"/>
<dbReference type="Gene3D" id="1.10.10.10">
    <property type="entry name" value="Winged helix-like DNA-binding domain superfamily/Winged helix DNA-binding domain"/>
    <property type="match status" value="1"/>
</dbReference>
<sequence>MFTEEDMVTQITMEIARALGFGDGDVPTAVNEGDAAIVLGVKPSTLANWRCTGRYNLPFIKSGRLVRYRVVDLAAWIASRRLGGED</sequence>
<feature type="domain" description="Helix-turn-helix" evidence="1">
    <location>
        <begin position="34"/>
        <end position="81"/>
    </location>
</feature>
<accession>A0A060UPH2</accession>
<dbReference type="InterPro" id="IPR041657">
    <property type="entry name" value="HTH_17"/>
</dbReference>
<reference evidence="2" key="1">
    <citation type="submission" date="2014-03" db="EMBL/GenBank/DDBJ databases">
        <authorList>
            <person name="Genoscope - CEA"/>
        </authorList>
    </citation>
    <scope>NUCLEOTIDE SEQUENCE [LARGE SCALE GENOMIC DNA]</scope>
    <source>
        <strain evidence="2">CF27</strain>
    </source>
</reference>
<dbReference type="SUPFAM" id="SSF46955">
    <property type="entry name" value="Putative DNA-binding domain"/>
    <property type="match status" value="1"/>
</dbReference>
<evidence type="ECO:0000313" key="3">
    <source>
        <dbReference type="EMBL" id="SMH64145.1"/>
    </source>
</evidence>
<dbReference type="InterPro" id="IPR009061">
    <property type="entry name" value="DNA-bd_dom_put_sf"/>
</dbReference>